<sequence length="1933" mass="219953">MLKNTLLLNRLLQRLPLLKSDRMHWLELLQNNVAICPAFLGGIDAKAMTSPLPASLEMLDDQLLDYTQRFNRPTGEVFLSTDRSPQGSYAFCENFIYEAVLQCCTNAELRNESKGLNAGKPLYKQEHIAYISRLNQVVDALKQFFDFEKAGLDTSISKLLPMAWIDTQDPDSCHLCLNSSRVTQNSKEFLSTDALTDAQYSLTQDTSFAEAIQYGTVIAYNPDKLVTNVESWSNNFQEDCLYWHMVSTGEPYQNDEFVSTEKQEDRFTSISHLQELDLISIAGLTPYARKHTDDLQRALQTLLSLLLEGYVYHYSHPYARLLHHLFIQKDSINAQLLPLNLRLQLPAVYQTLRELSVYLPFDYRLQLLSMLAAHFLGHNHTALRHAQRSQVLETQALQAFKRLNEKIGKFGDTDPRQLALGFEQLNVGSPYAAGPLEGHWYEQTDAFSYGYNKLKSFNLIERYWQKGQYRMQHELHDLAAVNNIPFSAMLQMPEALRAYSINSPVALEFDDGSENFVAEYDTSAVKYEEEEEDEYSSIIDLLRNHVKNYAQELADQDDDDDDWDSDDDDDEDEDYWDYDDDDDDDDDGDDMAGHDYEFYDTEIGFLDNGPYTQNFYALGDIAEAYLTNFDRREILFAKSCNRHGVETKHVPLVASEFAPPFEVEETPAINRLERFQDDGRQRLEGYIKFLYDRHYQSLPNQMPLFSTNWEDWSLTLKYIWPENEVDHYRYLKNPDYDKGQDFHLLWQEHLKYMRSTAWHIRQAVTTGKLYTAIDFSQEDRDDTTRYCKGPRWSIKNSEFLMVDHNRSHAVTMTSLLQHLRYSLYPQITRSMLQEYEHRYFTALPDMPAEVAAQEQAAFAAISAQSAGQAAAAAAADSAANVAPVSDADAALWLELEALKSLVLAKLQLPASLPMRNSAPVPYPFADGAGRTYEMLSLHLAQYLALYLDIIVQSTEEQTLNNFVLQTCIPTLSLIHAATSLEHMLYHNRYLERMVLDQDSEQRLFKDDLGRLMQVAVYKEQLGKSLPEIVAALRTLVESEEQFAHTPVTPEEYAQLFGECDLEHNEALQRLFNTQKDAPAEYLDSYHDRSRVSAHDLWLIKVLYSSQILFASVLKPSFKQTMELLPTLWEHFVTDFAQAINAFSARMESPLWSETLSRSLSLGFEHMAAYFWYSFLGKPWLNPRLEREFTGYLPLDRDYVDMVERGKCYPLWQYDDATGQHQISLFTHLNGIESPLQAWVLDHLSFYFFRAQGALTQWPLNNMLHLSLDAMIEPQEFLVAGQNTAQQPLYLSPVQLFVAGSKLSAAQEELLERYAVADAVFHKPLQFSFDGMSEEQTEIFVAAAENKRHSAKHIIGLGQKGQLAFKLGLNPALTGQSFLKAGVHAANGTARISYDALNPEQSTQSLSASNGMGGASWTQQLRAAGSGNAMDSKSELSLKLDSTANKIMDAMRGVVNPVLGEHFLSAYVHEQFDCPELTVVVYCPNFSLRERHEHLSDLLRHYLQALVGPSFMYHFMARLYFISSKEAYDQFAALSQPFAYSPVIGTMAYDYEHSMMVPANEPIHGNAQSKESPWKHSYPVERFGQKLESAQLKAQNDSGAVSTVNGLKDTWALFNANQFFVTLPLNAWPQLVSYLKPADMDLRNVNYEVAYSGNLVPLTNVLDSISNSKGRKSLLATLEQVKKDTGGNGGGGNKKKKNKGKNKAKPQTREVAGIMGSDVVSDKLQTVQVKLDDVATLDYQQLQTVKAQRLYEQALLTPLWGEVPTTVVVPYMDTICGISTCWPLIKPVDEHTDESLPFSLEPQDYLRSLGAYAHSVVIPVPEKWQVSNLKEEQDKLVLLASMTENLAHSLKQFIKARDAIDTVSVVGYAYGAAYLYFDVICWDDKAGTQLLRDFFVQEQGTYRNIPYGCLTHEMRLVNTPEIKHELYDNYAVLD</sequence>
<reference evidence="2" key="1">
    <citation type="journal article" date="2021" name="PeerJ">
        <title>Extensive microbial diversity within the chicken gut microbiome revealed by metagenomics and culture.</title>
        <authorList>
            <person name="Gilroy R."/>
            <person name="Ravi A."/>
            <person name="Getino M."/>
            <person name="Pursley I."/>
            <person name="Horton D.L."/>
            <person name="Alikhan N.F."/>
            <person name="Baker D."/>
            <person name="Gharbi K."/>
            <person name="Hall N."/>
            <person name="Watson M."/>
            <person name="Adriaenssens E.M."/>
            <person name="Foster-Nyarko E."/>
            <person name="Jarju S."/>
            <person name="Secka A."/>
            <person name="Antonio M."/>
            <person name="Oren A."/>
            <person name="Chaudhuri R.R."/>
            <person name="La Ragione R."/>
            <person name="Hildebrand F."/>
            <person name="Pallen M.J."/>
        </authorList>
    </citation>
    <scope>NUCLEOTIDE SEQUENCE</scope>
    <source>
        <strain evidence="2">378</strain>
    </source>
</reference>
<feature type="compositionally biased region" description="Basic residues" evidence="1">
    <location>
        <begin position="1692"/>
        <end position="1705"/>
    </location>
</feature>
<evidence type="ECO:0000313" key="3">
    <source>
        <dbReference type="Proteomes" id="UP000733611"/>
    </source>
</evidence>
<reference evidence="2" key="2">
    <citation type="submission" date="2021-04" db="EMBL/GenBank/DDBJ databases">
        <authorList>
            <person name="Gilroy R."/>
        </authorList>
    </citation>
    <scope>NUCLEOTIDE SEQUENCE</scope>
    <source>
        <strain evidence="2">378</strain>
    </source>
</reference>
<feature type="region of interest" description="Disordered" evidence="1">
    <location>
        <begin position="1679"/>
        <end position="1707"/>
    </location>
</feature>
<dbReference type="EMBL" id="JAHLFE010000097">
    <property type="protein sequence ID" value="MBU3844195.1"/>
    <property type="molecule type" value="Genomic_DNA"/>
</dbReference>
<gene>
    <name evidence="2" type="ORF">H9847_04910</name>
</gene>
<accession>A0A948WXV8</accession>
<comment type="caution">
    <text evidence="2">The sequence shown here is derived from an EMBL/GenBank/DDBJ whole genome shotgun (WGS) entry which is preliminary data.</text>
</comment>
<organism evidence="2 3">
    <name type="scientific">Candidatus Anaerobiospirillum pullicola</name>
    <dbReference type="NCBI Taxonomy" id="2838451"/>
    <lineage>
        <taxon>Bacteria</taxon>
        <taxon>Pseudomonadati</taxon>
        <taxon>Pseudomonadota</taxon>
        <taxon>Gammaproteobacteria</taxon>
        <taxon>Aeromonadales</taxon>
        <taxon>Succinivibrionaceae</taxon>
        <taxon>Anaerobiospirillum</taxon>
    </lineage>
</organism>
<evidence type="ECO:0000313" key="2">
    <source>
        <dbReference type="EMBL" id="MBU3844195.1"/>
    </source>
</evidence>
<dbReference type="Proteomes" id="UP000733611">
    <property type="component" value="Unassembled WGS sequence"/>
</dbReference>
<feature type="region of interest" description="Disordered" evidence="1">
    <location>
        <begin position="553"/>
        <end position="594"/>
    </location>
</feature>
<protein>
    <submittedName>
        <fullName evidence="2">Uncharacterized protein</fullName>
    </submittedName>
</protein>
<feature type="compositionally biased region" description="Acidic residues" evidence="1">
    <location>
        <begin position="554"/>
        <end position="590"/>
    </location>
</feature>
<evidence type="ECO:0000256" key="1">
    <source>
        <dbReference type="SAM" id="MobiDB-lite"/>
    </source>
</evidence>
<proteinExistence type="predicted"/>
<name>A0A948WXV8_9GAMM</name>